<reference evidence="1" key="1">
    <citation type="submission" date="2019-03" db="EMBL/GenBank/DDBJ databases">
        <authorList>
            <person name="Mank J."/>
            <person name="Almeida P."/>
        </authorList>
    </citation>
    <scope>NUCLEOTIDE SEQUENCE</scope>
    <source>
        <strain evidence="1">78183</strain>
    </source>
</reference>
<evidence type="ECO:0000313" key="1">
    <source>
        <dbReference type="EMBL" id="VFU32762.1"/>
    </source>
</evidence>
<dbReference type="EMBL" id="CAADRP010000835">
    <property type="protein sequence ID" value="VFU32762.1"/>
    <property type="molecule type" value="Genomic_DNA"/>
</dbReference>
<accession>A0A6N2KXV9</accession>
<dbReference type="AlphaFoldDB" id="A0A6N2KXV9"/>
<gene>
    <name evidence="1" type="ORF">SVIM_LOCUS145848</name>
</gene>
<sequence>MACVLAVTIGNCKHLISGRMFDAKIKMAAFLRLFQRFWCQKMWYGAILNSDVLIAYLRNLIERCEWIPTLALQNLPVETLESIQVSKAVKPVPHFAVPNRRSSSKFPPFSPANTRHMNTDLAERLGALFSQVLRSTGCELAG</sequence>
<proteinExistence type="predicted"/>
<organism evidence="1">
    <name type="scientific">Salix viminalis</name>
    <name type="common">Common osier</name>
    <name type="synonym">Basket willow</name>
    <dbReference type="NCBI Taxonomy" id="40686"/>
    <lineage>
        <taxon>Eukaryota</taxon>
        <taxon>Viridiplantae</taxon>
        <taxon>Streptophyta</taxon>
        <taxon>Embryophyta</taxon>
        <taxon>Tracheophyta</taxon>
        <taxon>Spermatophyta</taxon>
        <taxon>Magnoliopsida</taxon>
        <taxon>eudicotyledons</taxon>
        <taxon>Gunneridae</taxon>
        <taxon>Pentapetalae</taxon>
        <taxon>rosids</taxon>
        <taxon>fabids</taxon>
        <taxon>Malpighiales</taxon>
        <taxon>Salicaceae</taxon>
        <taxon>Saliceae</taxon>
        <taxon>Salix</taxon>
    </lineage>
</organism>
<name>A0A6N2KXV9_SALVM</name>
<protein>
    <submittedName>
        <fullName evidence="1">Uncharacterized protein</fullName>
    </submittedName>
</protein>